<feature type="chain" id="PRO_5040112519" description="Secreted protein" evidence="1">
    <location>
        <begin position="24"/>
        <end position="130"/>
    </location>
</feature>
<dbReference type="AlphaFoldDB" id="A0A9P7SLL2"/>
<gene>
    <name evidence="2" type="ORF">E4U60_000098</name>
</gene>
<proteinExistence type="predicted"/>
<protein>
    <recommendedName>
        <fullName evidence="4">Secreted protein</fullName>
    </recommendedName>
</protein>
<dbReference type="Proteomes" id="UP000706124">
    <property type="component" value="Unassembled WGS sequence"/>
</dbReference>
<dbReference type="EMBL" id="SRPO01000010">
    <property type="protein sequence ID" value="KAG5948989.1"/>
    <property type="molecule type" value="Genomic_DNA"/>
</dbReference>
<evidence type="ECO:0000313" key="3">
    <source>
        <dbReference type="Proteomes" id="UP000706124"/>
    </source>
</evidence>
<evidence type="ECO:0008006" key="4">
    <source>
        <dbReference type="Google" id="ProtNLM"/>
    </source>
</evidence>
<reference evidence="2 3" key="1">
    <citation type="journal article" date="2020" name="bioRxiv">
        <title>Whole genome comparisons of ergot fungi reveals the divergence and evolution of species within the genus Claviceps are the result of varying mechanisms driving genome evolution and host range expansion.</title>
        <authorList>
            <person name="Wyka S.A."/>
            <person name="Mondo S.J."/>
            <person name="Liu M."/>
            <person name="Dettman J."/>
            <person name="Nalam V."/>
            <person name="Broders K.D."/>
        </authorList>
    </citation>
    <scope>NUCLEOTIDE SEQUENCE [LARGE SCALE GENOMIC DNA]</scope>
    <source>
        <strain evidence="2 3">CCC 1485</strain>
    </source>
</reference>
<comment type="caution">
    <text evidence="2">The sequence shown here is derived from an EMBL/GenBank/DDBJ whole genome shotgun (WGS) entry which is preliminary data.</text>
</comment>
<evidence type="ECO:0000256" key="1">
    <source>
        <dbReference type="SAM" id="SignalP"/>
    </source>
</evidence>
<name>A0A9P7SLL2_9HYPO</name>
<sequence>MVQIMSLMVAVIMAITSVTQAGAWDCTPGLLYCGDTLVRNGYDVAKITEAAKAANVNELYYYQALFTCNADGGITYEEACLFECVDGGLDEKRCVVGKWKISTYAVSEAQLTQYTCLSKTNPPNQTTAHC</sequence>
<keyword evidence="3" id="KW-1185">Reference proteome</keyword>
<organism evidence="2 3">
    <name type="scientific">Claviceps pazoutovae</name>
    <dbReference type="NCBI Taxonomy" id="1649127"/>
    <lineage>
        <taxon>Eukaryota</taxon>
        <taxon>Fungi</taxon>
        <taxon>Dikarya</taxon>
        <taxon>Ascomycota</taxon>
        <taxon>Pezizomycotina</taxon>
        <taxon>Sordariomycetes</taxon>
        <taxon>Hypocreomycetidae</taxon>
        <taxon>Hypocreales</taxon>
        <taxon>Clavicipitaceae</taxon>
        <taxon>Claviceps</taxon>
    </lineage>
</organism>
<keyword evidence="1" id="KW-0732">Signal</keyword>
<evidence type="ECO:0000313" key="2">
    <source>
        <dbReference type="EMBL" id="KAG5948989.1"/>
    </source>
</evidence>
<accession>A0A9P7SLL2</accession>
<dbReference type="OrthoDB" id="4186099at2759"/>
<feature type="signal peptide" evidence="1">
    <location>
        <begin position="1"/>
        <end position="23"/>
    </location>
</feature>